<comment type="similarity">
    <text evidence="1">Belongs to the Rv1128c/1148c/1588c/1702c/1945/3466 family.</text>
</comment>
<dbReference type="AlphaFoldDB" id="A0A9X1S9Y6"/>
<evidence type="ECO:0000256" key="1">
    <source>
        <dbReference type="ARBA" id="ARBA00023450"/>
    </source>
</evidence>
<accession>A0A9X1S9Y6</accession>
<gene>
    <name evidence="4" type="ORF">LJ755_01145</name>
    <name evidence="5" type="ORF">MUK71_09535</name>
</gene>
<dbReference type="GO" id="GO:0008270">
    <property type="term" value="F:zinc ion binding"/>
    <property type="evidence" value="ECO:0007669"/>
    <property type="project" value="InterPro"/>
</dbReference>
<dbReference type="CDD" id="cd00085">
    <property type="entry name" value="HNHc"/>
    <property type="match status" value="1"/>
</dbReference>
<dbReference type="SMART" id="SM00507">
    <property type="entry name" value="HNHc"/>
    <property type="match status" value="1"/>
</dbReference>
<dbReference type="Gene3D" id="1.10.30.50">
    <property type="match status" value="1"/>
</dbReference>
<dbReference type="InterPro" id="IPR003870">
    <property type="entry name" value="DUF222"/>
</dbReference>
<evidence type="ECO:0000313" key="7">
    <source>
        <dbReference type="Proteomes" id="UP001155145"/>
    </source>
</evidence>
<proteinExistence type="inferred from homology"/>
<evidence type="ECO:0000313" key="4">
    <source>
        <dbReference type="EMBL" id="MCC3271334.1"/>
    </source>
</evidence>
<evidence type="ECO:0000256" key="2">
    <source>
        <dbReference type="SAM" id="MobiDB-lite"/>
    </source>
</evidence>
<dbReference type="GO" id="GO:0003676">
    <property type="term" value="F:nucleic acid binding"/>
    <property type="evidence" value="ECO:0007669"/>
    <property type="project" value="InterPro"/>
</dbReference>
<protein>
    <submittedName>
        <fullName evidence="4">HNH endonuclease</fullName>
    </submittedName>
</protein>
<reference evidence="4" key="1">
    <citation type="submission" date="2021-10" db="EMBL/GenBank/DDBJ databases">
        <title>Novel species in genus Arthrobacter.</title>
        <authorList>
            <person name="Liu Y."/>
        </authorList>
    </citation>
    <scope>NUCLEOTIDE SEQUENCE</scope>
    <source>
        <strain evidence="6">zg-Y462</strain>
        <strain evidence="4">Zg-Y462</strain>
    </source>
</reference>
<feature type="compositionally biased region" description="Low complexity" evidence="2">
    <location>
        <begin position="296"/>
        <end position="320"/>
    </location>
</feature>
<keyword evidence="4" id="KW-0378">Hydrolase</keyword>
<name>A0A9X1S9Y6_9MICC</name>
<dbReference type="EMBL" id="JAJFZT010000001">
    <property type="protein sequence ID" value="MCC3271334.1"/>
    <property type="molecule type" value="Genomic_DNA"/>
</dbReference>
<dbReference type="RefSeq" id="WP_227927724.1">
    <property type="nucleotide sequence ID" value="NZ_CP094984.1"/>
</dbReference>
<evidence type="ECO:0000259" key="3">
    <source>
        <dbReference type="SMART" id="SM00507"/>
    </source>
</evidence>
<feature type="domain" description="HNH nuclease" evidence="3">
    <location>
        <begin position="375"/>
        <end position="425"/>
    </location>
</feature>
<keyword evidence="6" id="KW-1185">Reference proteome</keyword>
<organism evidence="4 7">
    <name type="scientific">Arthrobacter zhangbolii</name>
    <dbReference type="NCBI Taxonomy" id="2886936"/>
    <lineage>
        <taxon>Bacteria</taxon>
        <taxon>Bacillati</taxon>
        <taxon>Actinomycetota</taxon>
        <taxon>Actinomycetes</taxon>
        <taxon>Micrococcales</taxon>
        <taxon>Micrococcaceae</taxon>
        <taxon>Arthrobacter</taxon>
    </lineage>
</organism>
<sequence length="473" mass="49595">MSNRAFLTAVAEETDAGLVDRLRLLEELKAAASAAQARIAVALDASVRGAHAQAGIPPEHQGRGVAAQLALARRESPARGGRILGFANALGKEMPCTLRALSEGIISEWRATLIVRETACLSVEDRSTVDREVAGDPALLEGLGDRRLIARIRKLTYRIDQQALVRRAAKAAADRYVSCRPAPDTMTYLTGLLPVAQGVAVYAALSRAADSLRARGDTRGRGQIMADTMVERITGQARADRVPLEVQLVMTDRTLLSGSGEPAHLQGYGIVPAGSARAAAALAASSGDSNPGVMPGGSSAAPLGGSSAAPLGGSSAAPLGDRAAPSLPDNTASHPRDVAAEVAGPAGLWLRRLYTAPGSGDLVAMDSKARYAPESLARFIETRDQFCRTPWCSAPIRHRDHVRAHRSGGSTDTANLQGLCEACNQAKESPGWTAAVMESTARPPIGRFPERHTVEITTPTGHSYRSMAPPLPA</sequence>
<dbReference type="Pfam" id="PF01844">
    <property type="entry name" value="HNH"/>
    <property type="match status" value="1"/>
</dbReference>
<feature type="region of interest" description="Disordered" evidence="2">
    <location>
        <begin position="285"/>
        <end position="334"/>
    </location>
</feature>
<dbReference type="Proteomes" id="UP000829758">
    <property type="component" value="Chromosome"/>
</dbReference>
<dbReference type="Pfam" id="PF02720">
    <property type="entry name" value="DUF222"/>
    <property type="match status" value="1"/>
</dbReference>
<dbReference type="InterPro" id="IPR003615">
    <property type="entry name" value="HNH_nuc"/>
</dbReference>
<keyword evidence="4" id="KW-0255">Endonuclease</keyword>
<evidence type="ECO:0000313" key="6">
    <source>
        <dbReference type="Proteomes" id="UP000829758"/>
    </source>
</evidence>
<evidence type="ECO:0000313" key="5">
    <source>
        <dbReference type="EMBL" id="UON90883.1"/>
    </source>
</evidence>
<dbReference type="EMBL" id="CP094984">
    <property type="protein sequence ID" value="UON90883.1"/>
    <property type="molecule type" value="Genomic_DNA"/>
</dbReference>
<dbReference type="Proteomes" id="UP001155145">
    <property type="component" value="Unassembled WGS sequence"/>
</dbReference>
<dbReference type="GO" id="GO:0004519">
    <property type="term" value="F:endonuclease activity"/>
    <property type="evidence" value="ECO:0007669"/>
    <property type="project" value="UniProtKB-KW"/>
</dbReference>
<keyword evidence="4" id="KW-0540">Nuclease</keyword>
<dbReference type="InterPro" id="IPR002711">
    <property type="entry name" value="HNH"/>
</dbReference>